<dbReference type="STRING" id="28122.SAMN02745108_01650"/>
<accession>A0A1T4NMR3</accession>
<dbReference type="GO" id="GO:0006799">
    <property type="term" value="P:polyphosphate biosynthetic process"/>
    <property type="evidence" value="ECO:0007669"/>
    <property type="project" value="UniProtKB-ARBA"/>
</dbReference>
<dbReference type="Gene3D" id="3.20.100.30">
    <property type="entry name" value="VTC, catalytic tunnel domain"/>
    <property type="match status" value="1"/>
</dbReference>
<evidence type="ECO:0000313" key="4">
    <source>
        <dbReference type="Proteomes" id="UP000184275"/>
    </source>
</evidence>
<gene>
    <name evidence="3" type="ORF">SAMN02745108_01650</name>
    <name evidence="2" type="ORF">SAMN05720469_13723</name>
</gene>
<evidence type="ECO:0000313" key="5">
    <source>
        <dbReference type="Proteomes" id="UP000190449"/>
    </source>
</evidence>
<dbReference type="CDD" id="cd07750">
    <property type="entry name" value="PolyPPase_VTC_like"/>
    <property type="match status" value="1"/>
</dbReference>
<reference evidence="2" key="1">
    <citation type="submission" date="2016-11" db="EMBL/GenBank/DDBJ databases">
        <authorList>
            <person name="Jaros S."/>
            <person name="Januszkiewicz K."/>
            <person name="Wedrychowicz H."/>
        </authorList>
    </citation>
    <scope>NUCLEOTIDE SEQUENCE [LARGE SCALE GENOMIC DNA]</scope>
    <source>
        <strain evidence="2">UWOS</strain>
    </source>
</reference>
<feature type="domain" description="VTC" evidence="1">
    <location>
        <begin position="12"/>
        <end position="249"/>
    </location>
</feature>
<dbReference type="AlphaFoldDB" id="A0A1M6Y4Q5"/>
<dbReference type="Proteomes" id="UP000184275">
    <property type="component" value="Unassembled WGS sequence"/>
</dbReference>
<accession>A0A1M6Y4Q5</accession>
<keyword evidence="4" id="KW-1185">Reference proteome</keyword>
<dbReference type="Pfam" id="PF09359">
    <property type="entry name" value="VTC"/>
    <property type="match status" value="1"/>
</dbReference>
<reference evidence="3 5" key="3">
    <citation type="submission" date="2017-02" db="EMBL/GenBank/DDBJ databases">
        <authorList>
            <person name="Peterson S.W."/>
        </authorList>
    </citation>
    <scope>NUCLEOTIDE SEQUENCE [LARGE SCALE GENOMIC DNA]</scope>
    <source>
        <strain evidence="3 5">ATCC 43854</strain>
    </source>
</reference>
<protein>
    <submittedName>
        <fullName evidence="2">VTC domain-containing protein</fullName>
    </submittedName>
</protein>
<organism evidence="2 4">
    <name type="scientific">Fibrobacter intestinalis</name>
    <dbReference type="NCBI Taxonomy" id="28122"/>
    <lineage>
        <taxon>Bacteria</taxon>
        <taxon>Pseudomonadati</taxon>
        <taxon>Fibrobacterota</taxon>
        <taxon>Fibrobacteria</taxon>
        <taxon>Fibrobacterales</taxon>
        <taxon>Fibrobacteraceae</taxon>
        <taxon>Fibrobacter</taxon>
    </lineage>
</organism>
<dbReference type="InterPro" id="IPR018966">
    <property type="entry name" value="VTC_domain"/>
</dbReference>
<name>A0A1M6Y4Q5_9BACT</name>
<dbReference type="InterPro" id="IPR042267">
    <property type="entry name" value="VTC_sf"/>
</dbReference>
<reference evidence="4" key="2">
    <citation type="submission" date="2016-11" db="EMBL/GenBank/DDBJ databases">
        <authorList>
            <person name="Varghese N."/>
            <person name="Submissions S."/>
        </authorList>
    </citation>
    <scope>NUCLEOTIDE SEQUENCE [LARGE SCALE GENOMIC DNA]</scope>
    <source>
        <strain evidence="4">UWOS</strain>
    </source>
</reference>
<evidence type="ECO:0000313" key="2">
    <source>
        <dbReference type="EMBL" id="SHL13039.1"/>
    </source>
</evidence>
<dbReference type="EMBL" id="FUWU01000026">
    <property type="protein sequence ID" value="SJZ80560.1"/>
    <property type="molecule type" value="Genomic_DNA"/>
</dbReference>
<dbReference type="RefSeq" id="WP_073305975.1">
    <property type="nucleotide sequence ID" value="NZ_FRAW01000037.1"/>
</dbReference>
<dbReference type="EMBL" id="FRAW01000037">
    <property type="protein sequence ID" value="SHL13039.1"/>
    <property type="molecule type" value="Genomic_DNA"/>
</dbReference>
<sequence>MSEARGFSLLERFELKYHIPVSLADEIGDFLKPYCEEDFYSKKTPGGFYWITNLYLDSPRWTFLSWKKAGKLDRFNMRVRCYGEHPDNEGSFHFEVKRKVANVGYKSRGTIKGVNPSFVWSHPEEEWPCKTETDKMYVRQFIGKTHIYNAQPRLLTQYKRRAWFGLNEEYSRVTIDMGMRFREENGFDYSVDSAEMWSTSLPRFFQRDCNAVLELKCPALQVPFWMLDLIHRFNLKHGAFSKFGNAAAEWKRVYENPRDFRDARFPYLAGDFEDSKEVFA</sequence>
<proteinExistence type="predicted"/>
<evidence type="ECO:0000259" key="1">
    <source>
        <dbReference type="Pfam" id="PF09359"/>
    </source>
</evidence>
<dbReference type="Proteomes" id="UP000190449">
    <property type="component" value="Unassembled WGS sequence"/>
</dbReference>
<evidence type="ECO:0000313" key="3">
    <source>
        <dbReference type="EMBL" id="SJZ80560.1"/>
    </source>
</evidence>